<dbReference type="PANTHER" id="PTHR43831:SF1">
    <property type="entry name" value="ISOBUTYRYL-COA DEHYDROGENASE, MITOCHONDRIAL"/>
    <property type="match status" value="1"/>
</dbReference>
<evidence type="ECO:0000259" key="7">
    <source>
        <dbReference type="Pfam" id="PF02771"/>
    </source>
</evidence>
<organism evidence="8 10">
    <name type="scientific">Ralstonia mannitolilytica</name>
    <dbReference type="NCBI Taxonomy" id="105219"/>
    <lineage>
        <taxon>Bacteria</taxon>
        <taxon>Pseudomonadati</taxon>
        <taxon>Pseudomonadota</taxon>
        <taxon>Betaproteobacteria</taxon>
        <taxon>Burkholderiales</taxon>
        <taxon>Burkholderiaceae</taxon>
        <taxon>Ralstonia</taxon>
    </lineage>
</organism>
<dbReference type="InterPro" id="IPR006091">
    <property type="entry name" value="Acyl-CoA_Oxase/DH_mid-dom"/>
</dbReference>
<dbReference type="Gene3D" id="2.40.110.10">
    <property type="entry name" value="Butyryl-CoA Dehydrogenase, subunit A, domain 2"/>
    <property type="match status" value="1"/>
</dbReference>
<evidence type="ECO:0000256" key="1">
    <source>
        <dbReference type="ARBA" id="ARBA00001974"/>
    </source>
</evidence>
<dbReference type="InterPro" id="IPR009075">
    <property type="entry name" value="AcylCo_DH/oxidase_C"/>
</dbReference>
<dbReference type="PIRSF" id="PIRSF016578">
    <property type="entry name" value="HsaA"/>
    <property type="match status" value="1"/>
</dbReference>
<evidence type="ECO:0000313" key="8">
    <source>
        <dbReference type="EMBL" id="CAJ0681827.1"/>
    </source>
</evidence>
<dbReference type="InterPro" id="IPR009100">
    <property type="entry name" value="AcylCoA_DH/oxidase_NM_dom_sf"/>
</dbReference>
<dbReference type="InterPro" id="IPR013786">
    <property type="entry name" value="AcylCoA_DH/ox_N"/>
</dbReference>
<comment type="similarity">
    <text evidence="2">Belongs to the acyl-CoA dehydrogenase family.</text>
</comment>
<dbReference type="GO" id="GO:0050660">
    <property type="term" value="F:flavin adenine dinucleotide binding"/>
    <property type="evidence" value="ECO:0007669"/>
    <property type="project" value="InterPro"/>
</dbReference>
<dbReference type="AlphaFoldDB" id="A0AAD2EIR8"/>
<dbReference type="Gene3D" id="1.20.140.10">
    <property type="entry name" value="Butyryl-CoA Dehydrogenase, subunit A, domain 3"/>
    <property type="match status" value="1"/>
</dbReference>
<evidence type="ECO:0000256" key="4">
    <source>
        <dbReference type="ARBA" id="ARBA00022827"/>
    </source>
</evidence>
<evidence type="ECO:0000313" key="11">
    <source>
        <dbReference type="Proteomes" id="UP001190452"/>
    </source>
</evidence>
<dbReference type="Proteomes" id="UP001190452">
    <property type="component" value="Unassembled WGS sequence"/>
</dbReference>
<evidence type="ECO:0000313" key="9">
    <source>
        <dbReference type="EMBL" id="CAJ0866121.1"/>
    </source>
</evidence>
<dbReference type="InterPro" id="IPR037069">
    <property type="entry name" value="AcylCoA_DH/ox_N_sf"/>
</dbReference>
<dbReference type="SUPFAM" id="SSF56645">
    <property type="entry name" value="Acyl-CoA dehydrogenase NM domain-like"/>
    <property type="match status" value="1"/>
</dbReference>
<feature type="domain" description="Acyl-CoA dehydrogenase/oxidase N-terminal" evidence="7">
    <location>
        <begin position="27"/>
        <end position="94"/>
    </location>
</feature>
<comment type="caution">
    <text evidence="8">The sequence shown here is derived from an EMBL/GenBank/DDBJ whole genome shotgun (WGS) entry which is preliminary data.</text>
</comment>
<sequence>MAMSSVPLHRLPTPPERLAEVLAGVTPQLAASAAEHDRHGTFPHENFASLHASGLIAQVIPQSHGGGGADLKTARRIIAAIARADAATALVLTMTYLQHRAISRTDSRWPEPVRQQVFATALNEGALINSLRVEPDLGSPARGGLPATVATRVGNSWRIRGRKLYSTGSPALRWLAVWGRTDEPEPRVGFFLVPRPSADTPGIRIEQTWNHLGLRASGSHDVVLEDVEIPLDHAVDIRPPAQWSAHGAQQAHAKADTGAQLDQQAWMTVLLGSLYDAVAQAAWDWLAQFLNARAPANLGAPLATLPRMQETAGDIAAALRTNRVLLDHAAEAADAGAPLSITDSGLLKYTVTTNAIRAVELALQLSGNHGLSRHNPLERHYRDVLCSRIHTPQNDSILLAAGRAALGVSLDGARQLQQDRSASIAKTES</sequence>
<reference evidence="8 11" key="1">
    <citation type="submission" date="2023-07" db="EMBL/GenBank/DDBJ databases">
        <authorList>
            <person name="Peeters C."/>
        </authorList>
    </citation>
    <scope>NUCLEOTIDE SEQUENCE</scope>
    <source>
        <strain evidence="9 11">R-77569</strain>
        <strain evidence="8">R-77591</strain>
    </source>
</reference>
<name>A0AAD2EIR8_9RALS</name>
<dbReference type="EC" id="1.3.99.-" evidence="8"/>
<keyword evidence="8" id="KW-0560">Oxidoreductase</keyword>
<feature type="domain" description="Acyl-CoA dehydrogenase/oxidase C-terminal" evidence="5">
    <location>
        <begin position="278"/>
        <end position="389"/>
    </location>
</feature>
<evidence type="ECO:0000313" key="10">
    <source>
        <dbReference type="Proteomes" id="UP001190002"/>
    </source>
</evidence>
<protein>
    <submittedName>
        <fullName evidence="8">Acyl-CoA dehydrogenase YdbM</fullName>
        <ecNumber evidence="8">1.3.99.-</ecNumber>
    </submittedName>
</protein>
<feature type="domain" description="Acyl-CoA oxidase/dehydrogenase middle" evidence="6">
    <location>
        <begin position="134"/>
        <end position="227"/>
    </location>
</feature>
<evidence type="ECO:0000256" key="3">
    <source>
        <dbReference type="ARBA" id="ARBA00022630"/>
    </source>
</evidence>
<dbReference type="Pfam" id="PF00441">
    <property type="entry name" value="Acyl-CoA_dh_1"/>
    <property type="match status" value="1"/>
</dbReference>
<keyword evidence="11" id="KW-1185">Reference proteome</keyword>
<gene>
    <name evidence="8" type="primary">ydbM</name>
    <name evidence="9" type="ORF">R77569_01857</name>
    <name evidence="8" type="ORF">R77591_01529</name>
</gene>
<dbReference type="SUPFAM" id="SSF47203">
    <property type="entry name" value="Acyl-CoA dehydrogenase C-terminal domain-like"/>
    <property type="match status" value="1"/>
</dbReference>
<dbReference type="GO" id="GO:0016627">
    <property type="term" value="F:oxidoreductase activity, acting on the CH-CH group of donors"/>
    <property type="evidence" value="ECO:0007669"/>
    <property type="project" value="InterPro"/>
</dbReference>
<accession>A0AAD2EIR8</accession>
<evidence type="ECO:0000259" key="6">
    <source>
        <dbReference type="Pfam" id="PF02770"/>
    </source>
</evidence>
<proteinExistence type="inferred from homology"/>
<dbReference type="Pfam" id="PF02770">
    <property type="entry name" value="Acyl-CoA_dh_M"/>
    <property type="match status" value="1"/>
</dbReference>
<dbReference type="InterPro" id="IPR036250">
    <property type="entry name" value="AcylCo_DH-like_C"/>
</dbReference>
<dbReference type="PANTHER" id="PTHR43831">
    <property type="entry name" value="ISOBUTYRYL-COA DEHYDROGENASE"/>
    <property type="match status" value="1"/>
</dbReference>
<dbReference type="EMBL" id="CATVXE010000005">
    <property type="protein sequence ID" value="CAJ0681827.1"/>
    <property type="molecule type" value="Genomic_DNA"/>
</dbReference>
<dbReference type="Gene3D" id="1.10.540.10">
    <property type="entry name" value="Acyl-CoA dehydrogenase/oxidase, N-terminal domain"/>
    <property type="match status" value="1"/>
</dbReference>
<dbReference type="Proteomes" id="UP001190002">
    <property type="component" value="Unassembled WGS sequence"/>
</dbReference>
<keyword evidence="4" id="KW-0274">FAD</keyword>
<comment type="cofactor">
    <cofactor evidence="1">
        <name>FAD</name>
        <dbReference type="ChEBI" id="CHEBI:57692"/>
    </cofactor>
</comment>
<evidence type="ECO:0000256" key="2">
    <source>
        <dbReference type="ARBA" id="ARBA00009347"/>
    </source>
</evidence>
<dbReference type="InterPro" id="IPR052547">
    <property type="entry name" value="Mito_Isobutyryl-CoADH"/>
</dbReference>
<evidence type="ECO:0000259" key="5">
    <source>
        <dbReference type="Pfam" id="PF00441"/>
    </source>
</evidence>
<dbReference type="Pfam" id="PF02771">
    <property type="entry name" value="Acyl-CoA_dh_N"/>
    <property type="match status" value="1"/>
</dbReference>
<keyword evidence="3" id="KW-0285">Flavoprotein</keyword>
<dbReference type="EMBL" id="CAUDKV010000006">
    <property type="protein sequence ID" value="CAJ0866121.1"/>
    <property type="molecule type" value="Genomic_DNA"/>
</dbReference>
<dbReference type="InterPro" id="IPR046373">
    <property type="entry name" value="Acyl-CoA_Oxase/DH_mid-dom_sf"/>
</dbReference>
<dbReference type="CDD" id="cd00567">
    <property type="entry name" value="ACAD"/>
    <property type="match status" value="1"/>
</dbReference>